<dbReference type="RefSeq" id="WP_377029191.1">
    <property type="nucleotide sequence ID" value="NZ_JBHOMY010000016.1"/>
</dbReference>
<evidence type="ECO:0000313" key="1">
    <source>
        <dbReference type="EMBL" id="MFC1456410.1"/>
    </source>
</evidence>
<accession>A0ABV6Y5E1</accession>
<reference evidence="1 2" key="1">
    <citation type="submission" date="2024-09" db="EMBL/GenBank/DDBJ databases">
        <title>Nodulacao em especies de Leguminosae Basais da Amazonia e Caracterizacao dos Rizobios e Bacterias Associadas aos Nodulos.</title>
        <authorList>
            <person name="Jambeiro I.C.A."/>
            <person name="Lopes I.S."/>
            <person name="Aguiar E.R.G.R."/>
            <person name="Santos A.F.J."/>
            <person name="Dos Santos J.M.F."/>
            <person name="Gross E."/>
        </authorList>
    </citation>
    <scope>NUCLEOTIDE SEQUENCE [LARGE SCALE GENOMIC DNA]</scope>
    <source>
        <strain evidence="1 2">BRUESC1165</strain>
    </source>
</reference>
<evidence type="ECO:0008006" key="3">
    <source>
        <dbReference type="Google" id="ProtNLM"/>
    </source>
</evidence>
<protein>
    <recommendedName>
        <fullName evidence="3">DUF2007 domain-containing protein</fullName>
    </recommendedName>
</protein>
<name>A0ABV6Y5E1_9HYPH</name>
<dbReference type="EMBL" id="JBHOMY010000016">
    <property type="protein sequence ID" value="MFC1456410.1"/>
    <property type="molecule type" value="Genomic_DNA"/>
</dbReference>
<organism evidence="1 2">
    <name type="scientific">Microvirga arabica</name>
    <dbReference type="NCBI Taxonomy" id="1128671"/>
    <lineage>
        <taxon>Bacteria</taxon>
        <taxon>Pseudomonadati</taxon>
        <taxon>Pseudomonadota</taxon>
        <taxon>Alphaproteobacteria</taxon>
        <taxon>Hyphomicrobiales</taxon>
        <taxon>Methylobacteriaceae</taxon>
        <taxon>Microvirga</taxon>
    </lineage>
</organism>
<gene>
    <name evidence="1" type="ORF">ACETIH_06680</name>
</gene>
<proteinExistence type="predicted"/>
<sequence length="74" mass="8376">MTDPRPYPTDPEMPDELLRLEYLGYTIRLQPTPLEWMAVISQPNQRPGIVLAADREAALIKAQDWIAVQAKSQG</sequence>
<keyword evidence="2" id="KW-1185">Reference proteome</keyword>
<dbReference type="Proteomes" id="UP001593940">
    <property type="component" value="Unassembled WGS sequence"/>
</dbReference>
<comment type="caution">
    <text evidence="1">The sequence shown here is derived from an EMBL/GenBank/DDBJ whole genome shotgun (WGS) entry which is preliminary data.</text>
</comment>
<evidence type="ECO:0000313" key="2">
    <source>
        <dbReference type="Proteomes" id="UP001593940"/>
    </source>
</evidence>